<keyword evidence="3" id="KW-1185">Reference proteome</keyword>
<feature type="compositionally biased region" description="Gly residues" evidence="1">
    <location>
        <begin position="30"/>
        <end position="39"/>
    </location>
</feature>
<dbReference type="OrthoDB" id="4331735at2"/>
<feature type="compositionally biased region" description="Polar residues" evidence="1">
    <location>
        <begin position="50"/>
        <end position="59"/>
    </location>
</feature>
<gene>
    <name evidence="2" type="ORF">J116_006270</name>
</gene>
<proteinExistence type="predicted"/>
<reference evidence="2 3" key="1">
    <citation type="journal article" date="2013" name="Genome Announc.">
        <title>Genome Sequence of Streptomyces violaceusniger Strain SPC6, a Halotolerant Streptomycete That Exhibits Rapid Growth and Development.</title>
        <authorList>
            <person name="Chen X."/>
            <person name="Zhang B."/>
            <person name="Zhang W."/>
            <person name="Wu X."/>
            <person name="Zhang M."/>
            <person name="Chen T."/>
            <person name="Liu G."/>
            <person name="Dyson P."/>
        </authorList>
    </citation>
    <scope>NUCLEOTIDE SEQUENCE [LARGE SCALE GENOMIC DNA]</scope>
    <source>
        <strain evidence="2 3">SPC6</strain>
    </source>
</reference>
<dbReference type="AlphaFoldDB" id="A0A1D3DP79"/>
<feature type="region of interest" description="Disordered" evidence="1">
    <location>
        <begin position="1"/>
        <end position="59"/>
    </location>
</feature>
<comment type="caution">
    <text evidence="2">The sequence shown here is derived from an EMBL/GenBank/DDBJ whole genome shotgun (WGS) entry which is preliminary data.</text>
</comment>
<dbReference type="EMBL" id="ASHX02000001">
    <property type="protein sequence ID" value="OEJ94130.1"/>
    <property type="molecule type" value="Genomic_DNA"/>
</dbReference>
<organism evidence="2 3">
    <name type="scientific">Streptomyces thermolilacinus SPC6</name>
    <dbReference type="NCBI Taxonomy" id="1306406"/>
    <lineage>
        <taxon>Bacteria</taxon>
        <taxon>Bacillati</taxon>
        <taxon>Actinomycetota</taxon>
        <taxon>Actinomycetes</taxon>
        <taxon>Kitasatosporales</taxon>
        <taxon>Streptomycetaceae</taxon>
        <taxon>Streptomyces</taxon>
    </lineage>
</organism>
<evidence type="ECO:0000313" key="2">
    <source>
        <dbReference type="EMBL" id="OEJ94130.1"/>
    </source>
</evidence>
<evidence type="ECO:0000313" key="3">
    <source>
        <dbReference type="Proteomes" id="UP000095329"/>
    </source>
</evidence>
<protein>
    <submittedName>
        <fullName evidence="2">Uncharacterized protein</fullName>
    </submittedName>
</protein>
<evidence type="ECO:0000256" key="1">
    <source>
        <dbReference type="SAM" id="MobiDB-lite"/>
    </source>
</evidence>
<sequence>MGFDEEWAQLRSEAAARQSSGTRLNQLAPAGGGGGGGEADFGSDPKKKGTASNQLSGEVTTLTKNAAKKADEATSSAVTAFSGWETAAGLKKVEKTWDSQVKMLLGRLSREASSLGETRRMFQNNDFGLYNDFQVLKKPSPEPGR</sequence>
<dbReference type="Proteomes" id="UP000095329">
    <property type="component" value="Unassembled WGS sequence"/>
</dbReference>
<name>A0A1D3DP79_9ACTN</name>
<accession>A0A1D3DP79</accession>
<dbReference type="eggNOG" id="ENOG502ZQX9">
    <property type="taxonomic scope" value="Bacteria"/>
</dbReference>
<dbReference type="RefSeq" id="WP_023586236.1">
    <property type="nucleotide sequence ID" value="NZ_ASHX02000001.1"/>
</dbReference>
<dbReference type="STRING" id="1306406.J116_006270"/>